<evidence type="ECO:0000313" key="2">
    <source>
        <dbReference type="Proteomes" id="UP000054843"/>
    </source>
</evidence>
<proteinExistence type="predicted"/>
<name>A0A0V1MH41_9BILA</name>
<gene>
    <name evidence="1" type="ORF">T10_10133</name>
</gene>
<sequence length="84" mass="9677">MLLIIDNAPCHPSCELLDRENGLFKKELLRRIVLSEADAGNLVSKRRNVHLKDCCYMTEQAWNSISGSTLWYYGINFFVTIKNV</sequence>
<dbReference type="EMBL" id="JYDO01000102">
    <property type="protein sequence ID" value="KRZ71113.1"/>
    <property type="molecule type" value="Genomic_DNA"/>
</dbReference>
<evidence type="ECO:0008006" key="3">
    <source>
        <dbReference type="Google" id="ProtNLM"/>
    </source>
</evidence>
<dbReference type="OrthoDB" id="125347at2759"/>
<dbReference type="Proteomes" id="UP000054843">
    <property type="component" value="Unassembled WGS sequence"/>
</dbReference>
<accession>A0A0V1MH41</accession>
<comment type="caution">
    <text evidence="1">The sequence shown here is derived from an EMBL/GenBank/DDBJ whole genome shotgun (WGS) entry which is preliminary data.</text>
</comment>
<protein>
    <recommendedName>
        <fullName evidence="3">DDE-1 domain-containing protein</fullName>
    </recommendedName>
</protein>
<keyword evidence="2" id="KW-1185">Reference proteome</keyword>
<evidence type="ECO:0000313" key="1">
    <source>
        <dbReference type="EMBL" id="KRZ71113.1"/>
    </source>
</evidence>
<reference evidence="1 2" key="1">
    <citation type="submission" date="2015-01" db="EMBL/GenBank/DDBJ databases">
        <title>Evolution of Trichinella species and genotypes.</title>
        <authorList>
            <person name="Korhonen P.K."/>
            <person name="Edoardo P."/>
            <person name="Giuseppe L.R."/>
            <person name="Gasser R.B."/>
        </authorList>
    </citation>
    <scope>NUCLEOTIDE SEQUENCE [LARGE SCALE GENOMIC DNA]</scope>
    <source>
        <strain evidence="1">ISS1980</strain>
    </source>
</reference>
<dbReference type="AlphaFoldDB" id="A0A0V1MH41"/>
<organism evidence="1 2">
    <name type="scientific">Trichinella papuae</name>
    <dbReference type="NCBI Taxonomy" id="268474"/>
    <lineage>
        <taxon>Eukaryota</taxon>
        <taxon>Metazoa</taxon>
        <taxon>Ecdysozoa</taxon>
        <taxon>Nematoda</taxon>
        <taxon>Enoplea</taxon>
        <taxon>Dorylaimia</taxon>
        <taxon>Trichinellida</taxon>
        <taxon>Trichinellidae</taxon>
        <taxon>Trichinella</taxon>
    </lineage>
</organism>